<evidence type="ECO:0000256" key="4">
    <source>
        <dbReference type="ARBA" id="ARBA00022741"/>
    </source>
</evidence>
<keyword evidence="7" id="KW-0812">Transmembrane</keyword>
<evidence type="ECO:0000313" key="10">
    <source>
        <dbReference type="Proteomes" id="UP000712281"/>
    </source>
</evidence>
<keyword evidence="7" id="KW-1133">Transmembrane helix</keyword>
<evidence type="ECO:0000256" key="3">
    <source>
        <dbReference type="ARBA" id="ARBA00022679"/>
    </source>
</evidence>
<keyword evidence="5" id="KW-0418">Kinase</keyword>
<keyword evidence="6" id="KW-0067">ATP-binding</keyword>
<organism evidence="9 10">
    <name type="scientific">Brassica cretica</name>
    <name type="common">Mustard</name>
    <dbReference type="NCBI Taxonomy" id="69181"/>
    <lineage>
        <taxon>Eukaryota</taxon>
        <taxon>Viridiplantae</taxon>
        <taxon>Streptophyta</taxon>
        <taxon>Embryophyta</taxon>
        <taxon>Tracheophyta</taxon>
        <taxon>Spermatophyta</taxon>
        <taxon>Magnoliopsida</taxon>
        <taxon>eudicotyledons</taxon>
        <taxon>Gunneridae</taxon>
        <taxon>Pentapetalae</taxon>
        <taxon>rosids</taxon>
        <taxon>malvids</taxon>
        <taxon>Brassicales</taxon>
        <taxon>Brassicaceae</taxon>
        <taxon>Brassiceae</taxon>
        <taxon>Brassica</taxon>
    </lineage>
</organism>
<dbReference type="Proteomes" id="UP000712281">
    <property type="component" value="Unassembled WGS sequence"/>
</dbReference>
<evidence type="ECO:0000256" key="1">
    <source>
        <dbReference type="ARBA" id="ARBA00005354"/>
    </source>
</evidence>
<dbReference type="Pfam" id="PF00069">
    <property type="entry name" value="Pkinase"/>
    <property type="match status" value="1"/>
</dbReference>
<dbReference type="InterPro" id="IPR011009">
    <property type="entry name" value="Kinase-like_dom_sf"/>
</dbReference>
<name>A0A8S9H7K8_BRACR</name>
<dbReference type="AlphaFoldDB" id="A0A8S9H7K8"/>
<evidence type="ECO:0000256" key="7">
    <source>
        <dbReference type="SAM" id="Phobius"/>
    </source>
</evidence>
<reference evidence="9" key="1">
    <citation type="submission" date="2019-12" db="EMBL/GenBank/DDBJ databases">
        <title>Genome sequencing and annotation of Brassica cretica.</title>
        <authorList>
            <person name="Studholme D.J."/>
            <person name="Sarris P.F."/>
        </authorList>
    </citation>
    <scope>NUCLEOTIDE SEQUENCE</scope>
    <source>
        <strain evidence="9">PFS-001/15</strain>
        <tissue evidence="9">Leaf</tissue>
    </source>
</reference>
<sequence length="147" mass="16639">MQINTQEEANKKARHRLEKKVGCVVKYFSSGFVKILSECLELCRGYKNIVGSAFYVPPEVLRRSYKKEVSIWSAGIILYILLCGVPPFWSEHPWIRGGEASDNPIDNAALSLMRQFRAMSKPKKLAPKIIAESLSEEETKGLKTMFA</sequence>
<keyword evidence="3" id="KW-0808">Transferase</keyword>
<dbReference type="GO" id="GO:0004674">
    <property type="term" value="F:protein serine/threonine kinase activity"/>
    <property type="evidence" value="ECO:0007669"/>
    <property type="project" value="UniProtKB-KW"/>
</dbReference>
<dbReference type="Gene3D" id="1.10.510.10">
    <property type="entry name" value="Transferase(Phosphotransferase) domain 1"/>
    <property type="match status" value="1"/>
</dbReference>
<evidence type="ECO:0000256" key="2">
    <source>
        <dbReference type="ARBA" id="ARBA00022527"/>
    </source>
</evidence>
<dbReference type="GO" id="GO:0005524">
    <property type="term" value="F:ATP binding"/>
    <property type="evidence" value="ECO:0007669"/>
    <property type="project" value="UniProtKB-KW"/>
</dbReference>
<keyword evidence="7" id="KW-0472">Membrane</keyword>
<keyword evidence="4" id="KW-0547">Nucleotide-binding</keyword>
<feature type="domain" description="Protein kinase" evidence="8">
    <location>
        <begin position="1"/>
        <end position="147"/>
    </location>
</feature>
<feature type="transmembrane region" description="Helical" evidence="7">
    <location>
        <begin position="69"/>
        <end position="89"/>
    </location>
</feature>
<dbReference type="PROSITE" id="PS50011">
    <property type="entry name" value="PROTEIN_KINASE_DOM"/>
    <property type="match status" value="1"/>
</dbReference>
<evidence type="ECO:0000313" key="9">
    <source>
        <dbReference type="EMBL" id="KAF2553016.1"/>
    </source>
</evidence>
<dbReference type="InterPro" id="IPR050205">
    <property type="entry name" value="CDPK_Ser/Thr_kinases"/>
</dbReference>
<dbReference type="PANTHER" id="PTHR24349">
    <property type="entry name" value="SERINE/THREONINE-PROTEIN KINASE"/>
    <property type="match status" value="1"/>
</dbReference>
<gene>
    <name evidence="9" type="ORF">F2Q68_00037263</name>
</gene>
<evidence type="ECO:0000259" key="8">
    <source>
        <dbReference type="PROSITE" id="PS50011"/>
    </source>
</evidence>
<proteinExistence type="inferred from homology"/>
<evidence type="ECO:0000256" key="6">
    <source>
        <dbReference type="ARBA" id="ARBA00022840"/>
    </source>
</evidence>
<dbReference type="InterPro" id="IPR000719">
    <property type="entry name" value="Prot_kinase_dom"/>
</dbReference>
<comment type="similarity">
    <text evidence="1">Belongs to the protein kinase superfamily. CAMK Ser/Thr protein kinase family. CaMK subfamily.</text>
</comment>
<dbReference type="SUPFAM" id="SSF56112">
    <property type="entry name" value="Protein kinase-like (PK-like)"/>
    <property type="match status" value="1"/>
</dbReference>
<accession>A0A8S9H7K8</accession>
<dbReference type="Gene3D" id="1.10.238.10">
    <property type="entry name" value="EF-hand"/>
    <property type="match status" value="2"/>
</dbReference>
<dbReference type="EMBL" id="QGKW02001988">
    <property type="protein sequence ID" value="KAF2553016.1"/>
    <property type="molecule type" value="Genomic_DNA"/>
</dbReference>
<evidence type="ECO:0000256" key="5">
    <source>
        <dbReference type="ARBA" id="ARBA00022777"/>
    </source>
</evidence>
<comment type="caution">
    <text evidence="9">The sequence shown here is derived from an EMBL/GenBank/DDBJ whole genome shotgun (WGS) entry which is preliminary data.</text>
</comment>
<keyword evidence="2" id="KW-0723">Serine/threonine-protein kinase</keyword>
<protein>
    <recommendedName>
        <fullName evidence="8">Protein kinase domain-containing protein</fullName>
    </recommendedName>
</protein>